<gene>
    <name evidence="4" type="ORF">P4G45_06670</name>
    <name evidence="5" type="ORF">P8936_06905</name>
</gene>
<name>A0AAU7DCJ6_9BACT</name>
<keyword evidence="5" id="KW-0378">Hydrolase</keyword>
<dbReference type="Pfam" id="PF01557">
    <property type="entry name" value="FAA_hydrolase"/>
    <property type="match status" value="1"/>
</dbReference>
<accession>A0AAU7D221</accession>
<dbReference type="GO" id="GO:0019752">
    <property type="term" value="P:carboxylic acid metabolic process"/>
    <property type="evidence" value="ECO:0007669"/>
    <property type="project" value="UniProtKB-ARBA"/>
</dbReference>
<dbReference type="InterPro" id="IPR036663">
    <property type="entry name" value="Fumarylacetoacetase_C_sf"/>
</dbReference>
<keyword evidence="2" id="KW-0479">Metal-binding</keyword>
<dbReference type="PANTHER" id="PTHR42796:SF4">
    <property type="entry name" value="FUMARYLACETOACETATE HYDROLASE DOMAIN-CONTAINING PROTEIN 2A"/>
    <property type="match status" value="1"/>
</dbReference>
<dbReference type="KEGG" id="epl:P4G45_06670"/>
<dbReference type="FunFam" id="3.90.850.10:FF:000002">
    <property type="entry name" value="2-hydroxyhepta-2,4-diene-1,7-dioate isomerase"/>
    <property type="match status" value="1"/>
</dbReference>
<feature type="domain" description="Fumarylacetoacetase-like C-terminal" evidence="3">
    <location>
        <begin position="101"/>
        <end position="303"/>
    </location>
</feature>
<dbReference type="InterPro" id="IPR051121">
    <property type="entry name" value="FAH"/>
</dbReference>
<dbReference type="InterPro" id="IPR011234">
    <property type="entry name" value="Fumarylacetoacetase-like_C"/>
</dbReference>
<dbReference type="EMBL" id="CP121195">
    <property type="protein sequence ID" value="XBH14882.1"/>
    <property type="molecule type" value="Genomic_DNA"/>
</dbReference>
<reference evidence="5" key="1">
    <citation type="submission" date="2023-03" db="EMBL/GenBank/DDBJ databases">
        <title>Edaphobacter sp.</title>
        <authorList>
            <person name="Huber K.J."/>
            <person name="Papendorf J."/>
            <person name="Pilke C."/>
            <person name="Bunk B."/>
            <person name="Sproeer C."/>
            <person name="Pester M."/>
        </authorList>
    </citation>
    <scope>NUCLEOTIDE SEQUENCE</scope>
    <source>
        <strain evidence="4">DSM 109919</strain>
        <strain evidence="5">DSM 109920</strain>
    </source>
</reference>
<dbReference type="SUPFAM" id="SSF56529">
    <property type="entry name" value="FAH"/>
    <property type="match status" value="1"/>
</dbReference>
<sequence length="307" mass="33301">MKLVTFSSKIETGDVKLRTLGTSVSAELLNFGVPTPGLLVSTEGKEDEVVSLSSLGYRSVRNIIEAGKDALEEVQAKVTNAPRFPMSRVTLHAPITRPPRIFAIGLNYQKHANESNMAVQKVPTVFMKLSSSVVGPDALIILPRISTQPDYEAEFAVVIGKPGYQIAAKDWQQYVFGYTILNDVSARDIQLATSQWTLGKSFPTFGPLGPAIVTADEVPDPHSLDISLTINGETLQKSNTSDLIFKVPELIAHISSLTPLQAGDIISTGTPEGVGLGRNPQRWLKPDEEIVITISKLGQLRNRTVAE</sequence>
<dbReference type="GO" id="GO:0016787">
    <property type="term" value="F:hydrolase activity"/>
    <property type="evidence" value="ECO:0007669"/>
    <property type="project" value="UniProtKB-KW"/>
</dbReference>
<dbReference type="GO" id="GO:0016853">
    <property type="term" value="F:isomerase activity"/>
    <property type="evidence" value="ECO:0007669"/>
    <property type="project" value="UniProtKB-ARBA"/>
</dbReference>
<evidence type="ECO:0000313" key="4">
    <source>
        <dbReference type="EMBL" id="XBH11400.1"/>
    </source>
</evidence>
<evidence type="ECO:0000313" key="5">
    <source>
        <dbReference type="EMBL" id="XBH14882.1"/>
    </source>
</evidence>
<organism evidence="5">
    <name type="scientific">Edaphobacter paludis</name>
    <dbReference type="NCBI Taxonomy" id="3035702"/>
    <lineage>
        <taxon>Bacteria</taxon>
        <taxon>Pseudomonadati</taxon>
        <taxon>Acidobacteriota</taxon>
        <taxon>Terriglobia</taxon>
        <taxon>Terriglobales</taxon>
        <taxon>Acidobacteriaceae</taxon>
        <taxon>Edaphobacter</taxon>
    </lineage>
</organism>
<dbReference type="Gene3D" id="3.90.850.10">
    <property type="entry name" value="Fumarylacetoacetase-like, C-terminal domain"/>
    <property type="match status" value="1"/>
</dbReference>
<dbReference type="PANTHER" id="PTHR42796">
    <property type="entry name" value="FUMARYLACETOACETATE HYDROLASE DOMAIN-CONTAINING PROTEIN 2A-RELATED"/>
    <property type="match status" value="1"/>
</dbReference>
<evidence type="ECO:0000256" key="1">
    <source>
        <dbReference type="ARBA" id="ARBA00010211"/>
    </source>
</evidence>
<dbReference type="EMBL" id="CP121194">
    <property type="protein sequence ID" value="XBH11400.1"/>
    <property type="molecule type" value="Genomic_DNA"/>
</dbReference>
<proteinExistence type="inferred from homology"/>
<accession>A0AAU7DCJ6</accession>
<dbReference type="RefSeq" id="WP_348268892.1">
    <property type="nucleotide sequence ID" value="NZ_CP121194.1"/>
</dbReference>
<evidence type="ECO:0000256" key="2">
    <source>
        <dbReference type="ARBA" id="ARBA00022723"/>
    </source>
</evidence>
<comment type="similarity">
    <text evidence="1">Belongs to the FAH family.</text>
</comment>
<dbReference type="GO" id="GO:0046872">
    <property type="term" value="F:metal ion binding"/>
    <property type="evidence" value="ECO:0007669"/>
    <property type="project" value="UniProtKB-KW"/>
</dbReference>
<dbReference type="AlphaFoldDB" id="A0AAU7DCJ6"/>
<evidence type="ECO:0000259" key="3">
    <source>
        <dbReference type="Pfam" id="PF01557"/>
    </source>
</evidence>
<protein>
    <submittedName>
        <fullName evidence="5">Fumarylacetoacetate hydrolase family protein</fullName>
    </submittedName>
</protein>